<dbReference type="AlphaFoldDB" id="A0A5C6PQH8"/>
<accession>A0A5C6PQH8</accession>
<comment type="caution">
    <text evidence="1">The sequence shown here is derived from an EMBL/GenBank/DDBJ whole genome shotgun (WGS) entry which is preliminary data.</text>
</comment>
<dbReference type="EMBL" id="RHFK02000001">
    <property type="protein sequence ID" value="TWW82062.1"/>
    <property type="molecule type" value="Genomic_DNA"/>
</dbReference>
<protein>
    <submittedName>
        <fullName evidence="1">Uncharacterized protein</fullName>
    </submittedName>
</protein>
<proteinExistence type="predicted"/>
<gene>
    <name evidence="1" type="ORF">D4764_01G0018770</name>
</gene>
<evidence type="ECO:0000313" key="1">
    <source>
        <dbReference type="EMBL" id="TWW82062.1"/>
    </source>
</evidence>
<name>A0A5C6PQH8_9TELE</name>
<dbReference type="Proteomes" id="UP000324091">
    <property type="component" value="Chromosome 1"/>
</dbReference>
<sequence length="132" mass="14244">MVVDLVAVVQLSQIHPGVFAACYFMLLTGVILEVFEVPIPGFHGVLRLGGPSRAVGKKTEGGRCGVRDSDQLRPSHEAITPDLFEIFLEGSATAAVSTYPHEGRTPGSPDTHNHTRHTLLSDVRLPQQIFGC</sequence>
<organism evidence="1 2">
    <name type="scientific">Takifugu flavidus</name>
    <name type="common">sansaifugu</name>
    <dbReference type="NCBI Taxonomy" id="433684"/>
    <lineage>
        <taxon>Eukaryota</taxon>
        <taxon>Metazoa</taxon>
        <taxon>Chordata</taxon>
        <taxon>Craniata</taxon>
        <taxon>Vertebrata</taxon>
        <taxon>Euteleostomi</taxon>
        <taxon>Actinopterygii</taxon>
        <taxon>Neopterygii</taxon>
        <taxon>Teleostei</taxon>
        <taxon>Neoteleostei</taxon>
        <taxon>Acanthomorphata</taxon>
        <taxon>Eupercaria</taxon>
        <taxon>Tetraodontiformes</taxon>
        <taxon>Tetradontoidea</taxon>
        <taxon>Tetraodontidae</taxon>
        <taxon>Takifugu</taxon>
    </lineage>
</organism>
<reference evidence="1 2" key="1">
    <citation type="submission" date="2019-04" db="EMBL/GenBank/DDBJ databases">
        <title>Chromosome genome assembly for Takifugu flavidus.</title>
        <authorList>
            <person name="Xiao S."/>
        </authorList>
    </citation>
    <scope>NUCLEOTIDE SEQUENCE [LARGE SCALE GENOMIC DNA]</scope>
    <source>
        <strain evidence="1">HTHZ2018</strain>
        <tissue evidence="1">Muscle</tissue>
    </source>
</reference>
<keyword evidence="2" id="KW-1185">Reference proteome</keyword>
<evidence type="ECO:0000313" key="2">
    <source>
        <dbReference type="Proteomes" id="UP000324091"/>
    </source>
</evidence>